<dbReference type="Proteomes" id="UP000828390">
    <property type="component" value="Unassembled WGS sequence"/>
</dbReference>
<keyword evidence="1" id="KW-1133">Transmembrane helix</keyword>
<keyword evidence="1" id="KW-0812">Transmembrane</keyword>
<evidence type="ECO:0000313" key="4">
    <source>
        <dbReference type="Proteomes" id="UP000828390"/>
    </source>
</evidence>
<comment type="caution">
    <text evidence="3">The sequence shown here is derived from an EMBL/GenBank/DDBJ whole genome shotgun (WGS) entry which is preliminary data.</text>
</comment>
<protein>
    <submittedName>
        <fullName evidence="3">Uncharacterized protein</fullName>
    </submittedName>
</protein>
<organism evidence="3 4">
    <name type="scientific">Dreissena polymorpha</name>
    <name type="common">Zebra mussel</name>
    <name type="synonym">Mytilus polymorpha</name>
    <dbReference type="NCBI Taxonomy" id="45954"/>
    <lineage>
        <taxon>Eukaryota</taxon>
        <taxon>Metazoa</taxon>
        <taxon>Spiralia</taxon>
        <taxon>Lophotrochozoa</taxon>
        <taxon>Mollusca</taxon>
        <taxon>Bivalvia</taxon>
        <taxon>Autobranchia</taxon>
        <taxon>Heteroconchia</taxon>
        <taxon>Euheterodonta</taxon>
        <taxon>Imparidentia</taxon>
        <taxon>Neoheterodontei</taxon>
        <taxon>Myida</taxon>
        <taxon>Dreissenoidea</taxon>
        <taxon>Dreissenidae</taxon>
        <taxon>Dreissena</taxon>
    </lineage>
</organism>
<evidence type="ECO:0000313" key="2">
    <source>
        <dbReference type="EMBL" id="KAH3690450.1"/>
    </source>
</evidence>
<dbReference type="EMBL" id="JAIWYP010000003">
    <property type="protein sequence ID" value="KAH3859608.1"/>
    <property type="molecule type" value="Genomic_DNA"/>
</dbReference>
<accession>A0A9D4LL30</accession>
<keyword evidence="1" id="KW-0472">Membrane</keyword>
<gene>
    <name evidence="3" type="ORF">DPMN_102425</name>
    <name evidence="2" type="ORF">DPMN_192077</name>
</gene>
<sequence length="56" mass="6403">MDAPQSSCLYNIVMMLVCFHTLMWAIRSLMEGTCQNLEMCPLTTYCRPVILLSMTP</sequence>
<reference evidence="3" key="1">
    <citation type="journal article" date="2019" name="bioRxiv">
        <title>The Genome of the Zebra Mussel, Dreissena polymorpha: A Resource for Invasive Species Research.</title>
        <authorList>
            <person name="McCartney M.A."/>
            <person name="Auch B."/>
            <person name="Kono T."/>
            <person name="Mallez S."/>
            <person name="Zhang Y."/>
            <person name="Obille A."/>
            <person name="Becker A."/>
            <person name="Abrahante J.E."/>
            <person name="Garbe J."/>
            <person name="Badalamenti J.P."/>
            <person name="Herman A."/>
            <person name="Mangelson H."/>
            <person name="Liachko I."/>
            <person name="Sullivan S."/>
            <person name="Sone E.D."/>
            <person name="Koren S."/>
            <person name="Silverstein K.A.T."/>
            <person name="Beckman K.B."/>
            <person name="Gohl D.M."/>
        </authorList>
    </citation>
    <scope>NUCLEOTIDE SEQUENCE</scope>
    <source>
        <strain evidence="3">Duluth1</strain>
        <tissue evidence="3">Whole animal</tissue>
    </source>
</reference>
<proteinExistence type="predicted"/>
<feature type="transmembrane region" description="Helical" evidence="1">
    <location>
        <begin position="7"/>
        <end position="26"/>
    </location>
</feature>
<dbReference type="AlphaFoldDB" id="A0A9D4LL30"/>
<reference evidence="3" key="2">
    <citation type="submission" date="2020-11" db="EMBL/GenBank/DDBJ databases">
        <authorList>
            <person name="McCartney M.A."/>
            <person name="Auch B."/>
            <person name="Kono T."/>
            <person name="Mallez S."/>
            <person name="Becker A."/>
            <person name="Gohl D.M."/>
            <person name="Silverstein K.A.T."/>
            <person name="Koren S."/>
            <person name="Bechman K.B."/>
            <person name="Herman A."/>
            <person name="Abrahante J.E."/>
            <person name="Garbe J."/>
        </authorList>
    </citation>
    <scope>NUCLEOTIDE SEQUENCE</scope>
    <source>
        <strain evidence="3">Duluth1</strain>
        <tissue evidence="3">Whole animal</tissue>
    </source>
</reference>
<evidence type="ECO:0000256" key="1">
    <source>
        <dbReference type="SAM" id="Phobius"/>
    </source>
</evidence>
<keyword evidence="4" id="KW-1185">Reference proteome</keyword>
<dbReference type="EMBL" id="JAIWYP010000063">
    <property type="protein sequence ID" value="KAH3690450.1"/>
    <property type="molecule type" value="Genomic_DNA"/>
</dbReference>
<name>A0A9D4LL30_DREPO</name>
<evidence type="ECO:0000313" key="3">
    <source>
        <dbReference type="EMBL" id="KAH3859608.1"/>
    </source>
</evidence>